<keyword evidence="4" id="KW-1185">Reference proteome</keyword>
<evidence type="ECO:0000256" key="1">
    <source>
        <dbReference type="ARBA" id="ARBA00006817"/>
    </source>
</evidence>
<dbReference type="Gene3D" id="3.30.530.20">
    <property type="match status" value="2"/>
</dbReference>
<feature type="domain" description="Activator of Hsp90 ATPase homologue 1/2-like C-terminal" evidence="2">
    <location>
        <begin position="167"/>
        <end position="287"/>
    </location>
</feature>
<evidence type="ECO:0000313" key="3">
    <source>
        <dbReference type="EMBL" id="MBP2028594.1"/>
    </source>
</evidence>
<dbReference type="SUPFAM" id="SSF55961">
    <property type="entry name" value="Bet v1-like"/>
    <property type="match status" value="2"/>
</dbReference>
<gene>
    <name evidence="3" type="ORF">J2Z35_002424</name>
</gene>
<dbReference type="InterPro" id="IPR023393">
    <property type="entry name" value="START-like_dom_sf"/>
</dbReference>
<name>A0ABS4KPQ1_9FIRM</name>
<comment type="caution">
    <text evidence="3">The sequence shown here is derived from an EMBL/GenBank/DDBJ whole genome shotgun (WGS) entry which is preliminary data.</text>
</comment>
<dbReference type="EMBL" id="JAGGLI010000033">
    <property type="protein sequence ID" value="MBP2028594.1"/>
    <property type="molecule type" value="Genomic_DNA"/>
</dbReference>
<sequence length="291" mass="33954">MNKISHSIIIKARPEVIWETIIDPIKYVKWTYVFTEGSYFEGGWNEGDSIHFLVETEEDKLEGMAAEIAEIRYPEFISIRQIGYVSDGLVDTTSDSVKEWAPAYENYTLNLIDEHHTKFTVDVETQDEYTEMFDDVWPKALELLKDISEATQDKPMKITIKTTIPKPLEAVWKCFTIDDHITKWNFASDEWHCPKAVNNLKEGDIFDYIMASKDGKASFHFQGKYTKIVPHKQISYVLDDKREVDIYFNEKNGEVEVEETFEAESTHSYIEQRQGWQAILDNFGNYVKENL</sequence>
<evidence type="ECO:0000313" key="4">
    <source>
        <dbReference type="Proteomes" id="UP001314903"/>
    </source>
</evidence>
<organism evidence="3 4">
    <name type="scientific">Acetoanaerobium pronyense</name>
    <dbReference type="NCBI Taxonomy" id="1482736"/>
    <lineage>
        <taxon>Bacteria</taxon>
        <taxon>Bacillati</taxon>
        <taxon>Bacillota</taxon>
        <taxon>Clostridia</taxon>
        <taxon>Peptostreptococcales</taxon>
        <taxon>Filifactoraceae</taxon>
        <taxon>Acetoanaerobium</taxon>
    </lineage>
</organism>
<comment type="similarity">
    <text evidence="1">Belongs to the AHA1 family.</text>
</comment>
<dbReference type="RefSeq" id="WP_209661644.1">
    <property type="nucleotide sequence ID" value="NZ_JAGGLI010000033.1"/>
</dbReference>
<evidence type="ECO:0000259" key="2">
    <source>
        <dbReference type="Pfam" id="PF08327"/>
    </source>
</evidence>
<dbReference type="Pfam" id="PF08327">
    <property type="entry name" value="AHSA1"/>
    <property type="match status" value="1"/>
</dbReference>
<accession>A0ABS4KPQ1</accession>
<dbReference type="InterPro" id="IPR013538">
    <property type="entry name" value="ASHA1/2-like_C"/>
</dbReference>
<reference evidence="3 4" key="1">
    <citation type="submission" date="2021-03" db="EMBL/GenBank/DDBJ databases">
        <title>Genomic Encyclopedia of Type Strains, Phase IV (KMG-IV): sequencing the most valuable type-strain genomes for metagenomic binning, comparative biology and taxonomic classification.</title>
        <authorList>
            <person name="Goeker M."/>
        </authorList>
    </citation>
    <scope>NUCLEOTIDE SEQUENCE [LARGE SCALE GENOMIC DNA]</scope>
    <source>
        <strain evidence="3 4">DSM 27512</strain>
    </source>
</reference>
<proteinExistence type="inferred from homology"/>
<protein>
    <submittedName>
        <fullName evidence="3">Uncharacterized protein YndB with AHSA1/START domain</fullName>
    </submittedName>
</protein>
<dbReference type="Proteomes" id="UP001314903">
    <property type="component" value="Unassembled WGS sequence"/>
</dbReference>